<gene>
    <name evidence="1" type="ORF">TNIN_14931</name>
</gene>
<evidence type="ECO:0000313" key="1">
    <source>
        <dbReference type="EMBL" id="GFY61426.1"/>
    </source>
</evidence>
<organism evidence="1 2">
    <name type="scientific">Trichonephila inaurata madagascariensis</name>
    <dbReference type="NCBI Taxonomy" id="2747483"/>
    <lineage>
        <taxon>Eukaryota</taxon>
        <taxon>Metazoa</taxon>
        <taxon>Ecdysozoa</taxon>
        <taxon>Arthropoda</taxon>
        <taxon>Chelicerata</taxon>
        <taxon>Arachnida</taxon>
        <taxon>Araneae</taxon>
        <taxon>Araneomorphae</taxon>
        <taxon>Entelegynae</taxon>
        <taxon>Araneoidea</taxon>
        <taxon>Nephilidae</taxon>
        <taxon>Trichonephila</taxon>
        <taxon>Trichonephila inaurata</taxon>
    </lineage>
</organism>
<reference evidence="1" key="1">
    <citation type="submission" date="2020-08" db="EMBL/GenBank/DDBJ databases">
        <title>Multicomponent nature underlies the extraordinary mechanical properties of spider dragline silk.</title>
        <authorList>
            <person name="Kono N."/>
            <person name="Nakamura H."/>
            <person name="Mori M."/>
            <person name="Yoshida Y."/>
            <person name="Ohtoshi R."/>
            <person name="Malay A.D."/>
            <person name="Moran D.A.P."/>
            <person name="Tomita M."/>
            <person name="Numata K."/>
            <person name="Arakawa K."/>
        </authorList>
    </citation>
    <scope>NUCLEOTIDE SEQUENCE</scope>
</reference>
<keyword evidence="2" id="KW-1185">Reference proteome</keyword>
<dbReference type="Proteomes" id="UP000886998">
    <property type="component" value="Unassembled WGS sequence"/>
</dbReference>
<sequence length="110" mass="12624">MQELLLLYFKEPDVSINTQRYTQILDTLHKAIKNKYPGMLSSGVIILHDNAGQHVTKVRVEALARKRGSPGTFSLQSRSVALRLSHLWTAEEKPNVSPISLRRERKRLQF</sequence>
<proteinExistence type="predicted"/>
<accession>A0A8X7C888</accession>
<name>A0A8X7C888_9ARAC</name>
<dbReference type="EMBL" id="BMAV01013635">
    <property type="protein sequence ID" value="GFY61426.1"/>
    <property type="molecule type" value="Genomic_DNA"/>
</dbReference>
<dbReference type="Gene3D" id="3.30.420.10">
    <property type="entry name" value="Ribonuclease H-like superfamily/Ribonuclease H"/>
    <property type="match status" value="1"/>
</dbReference>
<evidence type="ECO:0008006" key="3">
    <source>
        <dbReference type="Google" id="ProtNLM"/>
    </source>
</evidence>
<dbReference type="InterPro" id="IPR036397">
    <property type="entry name" value="RNaseH_sf"/>
</dbReference>
<dbReference type="OrthoDB" id="10017160at2759"/>
<dbReference type="AlphaFoldDB" id="A0A8X7C888"/>
<protein>
    <recommendedName>
        <fullName evidence="3">Transposase</fullName>
    </recommendedName>
</protein>
<dbReference type="GO" id="GO:0003676">
    <property type="term" value="F:nucleic acid binding"/>
    <property type="evidence" value="ECO:0007669"/>
    <property type="project" value="InterPro"/>
</dbReference>
<evidence type="ECO:0000313" key="2">
    <source>
        <dbReference type="Proteomes" id="UP000886998"/>
    </source>
</evidence>
<comment type="caution">
    <text evidence="1">The sequence shown here is derived from an EMBL/GenBank/DDBJ whole genome shotgun (WGS) entry which is preliminary data.</text>
</comment>